<dbReference type="InterPro" id="IPR044677">
    <property type="entry name" value="SLC25A3/Pic2/Mir1-like"/>
</dbReference>
<feature type="non-terminal residue" evidence="12">
    <location>
        <position position="186"/>
    </location>
</feature>
<keyword evidence="9 10" id="KW-0472">Membrane</keyword>
<organism evidence="12 13">
    <name type="scientific">Fragilariopsis cylindrus CCMP1102</name>
    <dbReference type="NCBI Taxonomy" id="635003"/>
    <lineage>
        <taxon>Eukaryota</taxon>
        <taxon>Sar</taxon>
        <taxon>Stramenopiles</taxon>
        <taxon>Ochrophyta</taxon>
        <taxon>Bacillariophyta</taxon>
        <taxon>Bacillariophyceae</taxon>
        <taxon>Bacillariophycidae</taxon>
        <taxon>Bacillariales</taxon>
        <taxon>Bacillariaceae</taxon>
        <taxon>Fragilariopsis</taxon>
    </lineage>
</organism>
<keyword evidence="3 11" id="KW-0813">Transport</keyword>
<evidence type="ECO:0000256" key="10">
    <source>
        <dbReference type="PROSITE-ProRule" id="PRU00282"/>
    </source>
</evidence>
<dbReference type="Pfam" id="PF00153">
    <property type="entry name" value="Mito_carr"/>
    <property type="match status" value="1"/>
</dbReference>
<keyword evidence="13" id="KW-1185">Reference proteome</keyword>
<keyword evidence="6" id="KW-0999">Mitochondrion inner membrane</keyword>
<comment type="similarity">
    <text evidence="2 11">Belongs to the mitochondrial carrier (TC 2.A.29) family.</text>
</comment>
<evidence type="ECO:0000256" key="5">
    <source>
        <dbReference type="ARBA" id="ARBA00022737"/>
    </source>
</evidence>
<evidence type="ECO:0000256" key="4">
    <source>
        <dbReference type="ARBA" id="ARBA00022692"/>
    </source>
</evidence>
<dbReference type="OrthoDB" id="427452at2759"/>
<evidence type="ECO:0000313" key="13">
    <source>
        <dbReference type="Proteomes" id="UP000095751"/>
    </source>
</evidence>
<dbReference type="GO" id="GO:0005743">
    <property type="term" value="C:mitochondrial inner membrane"/>
    <property type="evidence" value="ECO:0007669"/>
    <property type="project" value="UniProtKB-SubCell"/>
</dbReference>
<dbReference type="KEGG" id="fcy:FRACYDRAFT_219969"/>
<protein>
    <recommendedName>
        <fullName evidence="14">Mitochondrial carrier</fullName>
    </recommendedName>
</protein>
<keyword evidence="5" id="KW-0677">Repeat</keyword>
<feature type="repeat" description="Solcar" evidence="10">
    <location>
        <begin position="12"/>
        <end position="95"/>
    </location>
</feature>
<dbReference type="Gene3D" id="1.50.40.10">
    <property type="entry name" value="Mitochondrial carrier domain"/>
    <property type="match status" value="1"/>
</dbReference>
<evidence type="ECO:0000256" key="8">
    <source>
        <dbReference type="ARBA" id="ARBA00023128"/>
    </source>
</evidence>
<dbReference type="EMBL" id="KV784369">
    <property type="protein sequence ID" value="OEU10972.1"/>
    <property type="molecule type" value="Genomic_DNA"/>
</dbReference>
<evidence type="ECO:0000256" key="6">
    <source>
        <dbReference type="ARBA" id="ARBA00022792"/>
    </source>
</evidence>
<evidence type="ECO:0000256" key="3">
    <source>
        <dbReference type="ARBA" id="ARBA00022448"/>
    </source>
</evidence>
<gene>
    <name evidence="12" type="ORF">FRACYDRAFT_219969</name>
</gene>
<accession>A0A1E7EYH4</accession>
<dbReference type="InterPro" id="IPR018108">
    <property type="entry name" value="MCP_transmembrane"/>
</dbReference>
<reference evidence="12 13" key="1">
    <citation type="submission" date="2016-09" db="EMBL/GenBank/DDBJ databases">
        <title>Extensive genetic diversity and differential bi-allelic expression allows diatom success in the polar Southern Ocean.</title>
        <authorList>
            <consortium name="DOE Joint Genome Institute"/>
            <person name="Mock T."/>
            <person name="Otillar R.P."/>
            <person name="Strauss J."/>
            <person name="Dupont C."/>
            <person name="Frickenhaus S."/>
            <person name="Maumus F."/>
            <person name="Mcmullan M."/>
            <person name="Sanges R."/>
            <person name="Schmutz J."/>
            <person name="Toseland A."/>
            <person name="Valas R."/>
            <person name="Veluchamy A."/>
            <person name="Ward B.J."/>
            <person name="Allen A."/>
            <person name="Barry K."/>
            <person name="Falciatore A."/>
            <person name="Ferrante M."/>
            <person name="Fortunato A.E."/>
            <person name="Gloeckner G."/>
            <person name="Gruber A."/>
            <person name="Hipkin R."/>
            <person name="Janech M."/>
            <person name="Kroth P."/>
            <person name="Leese F."/>
            <person name="Lindquist E."/>
            <person name="Lyon B.R."/>
            <person name="Martin J."/>
            <person name="Mayer C."/>
            <person name="Parker M."/>
            <person name="Quesneville H."/>
            <person name="Raymond J."/>
            <person name="Uhlig C."/>
            <person name="Valentin K.U."/>
            <person name="Worden A.Z."/>
            <person name="Armbrust E.V."/>
            <person name="Bowler C."/>
            <person name="Green B."/>
            <person name="Moulton V."/>
            <person name="Van Oosterhout C."/>
            <person name="Grigoriev I."/>
        </authorList>
    </citation>
    <scope>NUCLEOTIDE SEQUENCE [LARGE SCALE GENOMIC DNA]</scope>
    <source>
        <strain evidence="12 13">CCMP1102</strain>
    </source>
</reference>
<evidence type="ECO:0000256" key="11">
    <source>
        <dbReference type="RuleBase" id="RU000488"/>
    </source>
</evidence>
<dbReference type="SUPFAM" id="SSF103506">
    <property type="entry name" value="Mitochondrial carrier"/>
    <property type="match status" value="1"/>
</dbReference>
<evidence type="ECO:0008006" key="14">
    <source>
        <dbReference type="Google" id="ProtNLM"/>
    </source>
</evidence>
<keyword evidence="7" id="KW-1133">Transmembrane helix</keyword>
<dbReference type="PANTHER" id="PTHR45671">
    <property type="entry name" value="SOLUTE CARRIER FAMILY 25 (MITOCHONDRIAL CARRIER PHOSPHATE CARRIER), MEMBER 3, LIKE-RELATED-RELATED"/>
    <property type="match status" value="1"/>
</dbReference>
<dbReference type="GO" id="GO:1990547">
    <property type="term" value="P:mitochondrial phosphate ion transmembrane transport"/>
    <property type="evidence" value="ECO:0007669"/>
    <property type="project" value="InterPro"/>
</dbReference>
<sequence>MSVYDFNQYNTAYYGTSLAAGSLGTCITHTAMTPFDVIKTKIQLEPTKYPWNPLTTSRLLQQQKIPLFTGGIPTAIGYFGQGAGKFGGVEVIKIQLAKYLGDEKVYETKRVVLLWASAVAENIDDIFCGLIPLLCKQVPYTMAKFGVQDILREKLAPFFGIKNMGEVNQSSYATQIGLAVTSGFGA</sequence>
<comment type="subcellular location">
    <subcellularLocation>
        <location evidence="1">Mitochondrion inner membrane</location>
        <topology evidence="1">Multi-pass membrane protein</topology>
    </subcellularLocation>
</comment>
<name>A0A1E7EYH4_9STRA</name>
<dbReference type="PANTHER" id="PTHR45671:SF12">
    <property type="entry name" value="MITOCHONDRIAL PHOSPHATE CARRIER PROTEIN"/>
    <property type="match status" value="1"/>
</dbReference>
<dbReference type="AlphaFoldDB" id="A0A1E7EYH4"/>
<evidence type="ECO:0000256" key="2">
    <source>
        <dbReference type="ARBA" id="ARBA00006375"/>
    </source>
</evidence>
<dbReference type="InterPro" id="IPR023395">
    <property type="entry name" value="MCP_dom_sf"/>
</dbReference>
<dbReference type="Proteomes" id="UP000095751">
    <property type="component" value="Unassembled WGS sequence"/>
</dbReference>
<keyword evidence="8" id="KW-0496">Mitochondrion</keyword>
<evidence type="ECO:0000313" key="12">
    <source>
        <dbReference type="EMBL" id="OEU10972.1"/>
    </source>
</evidence>
<keyword evidence="4 10" id="KW-0812">Transmembrane</keyword>
<evidence type="ECO:0000256" key="7">
    <source>
        <dbReference type="ARBA" id="ARBA00022989"/>
    </source>
</evidence>
<evidence type="ECO:0000256" key="9">
    <source>
        <dbReference type="ARBA" id="ARBA00023136"/>
    </source>
</evidence>
<dbReference type="PROSITE" id="PS50920">
    <property type="entry name" value="SOLCAR"/>
    <property type="match status" value="1"/>
</dbReference>
<dbReference type="GO" id="GO:0005315">
    <property type="term" value="F:phosphate transmembrane transporter activity"/>
    <property type="evidence" value="ECO:0007669"/>
    <property type="project" value="InterPro"/>
</dbReference>
<proteinExistence type="inferred from homology"/>
<evidence type="ECO:0000256" key="1">
    <source>
        <dbReference type="ARBA" id="ARBA00004448"/>
    </source>
</evidence>
<dbReference type="InParanoid" id="A0A1E7EYH4"/>